<dbReference type="InterPro" id="IPR053134">
    <property type="entry name" value="RNA-dir_DNA_polymerase"/>
</dbReference>
<dbReference type="Pfam" id="PF08284">
    <property type="entry name" value="RVP_2"/>
    <property type="match status" value="1"/>
</dbReference>
<evidence type="ECO:0000256" key="1">
    <source>
        <dbReference type="SAM" id="MobiDB-lite"/>
    </source>
</evidence>
<dbReference type="CDD" id="cd00303">
    <property type="entry name" value="retropepsin_like"/>
    <property type="match status" value="1"/>
</dbReference>
<name>A0A6G0X3H9_9STRA</name>
<dbReference type="InterPro" id="IPR021109">
    <property type="entry name" value="Peptidase_aspartic_dom_sf"/>
</dbReference>
<feature type="region of interest" description="Disordered" evidence="1">
    <location>
        <begin position="183"/>
        <end position="224"/>
    </location>
</feature>
<dbReference type="EMBL" id="VJMJ01000114">
    <property type="protein sequence ID" value="KAF0734396.1"/>
    <property type="molecule type" value="Genomic_DNA"/>
</dbReference>
<dbReference type="Gene3D" id="3.10.10.10">
    <property type="entry name" value="HIV Type 1 Reverse Transcriptase, subunit A, domain 1"/>
    <property type="match status" value="1"/>
</dbReference>
<feature type="domain" description="Retrotransposon gag" evidence="3">
    <location>
        <begin position="53"/>
        <end position="148"/>
    </location>
</feature>
<accession>A0A6G0X3H9</accession>
<dbReference type="SUPFAM" id="SSF56672">
    <property type="entry name" value="DNA/RNA polymerases"/>
    <property type="match status" value="1"/>
</dbReference>
<dbReference type="PANTHER" id="PTHR24559:SF444">
    <property type="entry name" value="REVERSE TRANSCRIPTASE DOMAIN-CONTAINING PROTEIN"/>
    <property type="match status" value="1"/>
</dbReference>
<dbReference type="Pfam" id="PF00078">
    <property type="entry name" value="RVT_1"/>
    <property type="match status" value="1"/>
</dbReference>
<dbReference type="Gene3D" id="2.40.70.10">
    <property type="entry name" value="Acid Proteases"/>
    <property type="match status" value="1"/>
</dbReference>
<dbReference type="InterPro" id="IPR043502">
    <property type="entry name" value="DNA/RNA_pol_sf"/>
</dbReference>
<organism evidence="4 5">
    <name type="scientific">Aphanomyces euteiches</name>
    <dbReference type="NCBI Taxonomy" id="100861"/>
    <lineage>
        <taxon>Eukaryota</taxon>
        <taxon>Sar</taxon>
        <taxon>Stramenopiles</taxon>
        <taxon>Oomycota</taxon>
        <taxon>Saprolegniomycetes</taxon>
        <taxon>Saprolegniales</taxon>
        <taxon>Verrucalvaceae</taxon>
        <taxon>Aphanomyces</taxon>
    </lineage>
</organism>
<protein>
    <submittedName>
        <fullName evidence="4">Uncharacterized protein</fullName>
    </submittedName>
</protein>
<dbReference type="InterPro" id="IPR043128">
    <property type="entry name" value="Rev_trsase/Diguanyl_cyclase"/>
</dbReference>
<evidence type="ECO:0000313" key="4">
    <source>
        <dbReference type="EMBL" id="KAF0734396.1"/>
    </source>
</evidence>
<dbReference type="VEuPathDB" id="FungiDB:AeMF1_020267"/>
<dbReference type="Proteomes" id="UP000481153">
    <property type="component" value="Unassembled WGS sequence"/>
</dbReference>
<evidence type="ECO:0000259" key="3">
    <source>
        <dbReference type="Pfam" id="PF03732"/>
    </source>
</evidence>
<sequence length="718" mass="79792">MNNEDTNVREGRVKLDVPKYSGAAAEILLVWEAGVKMAIEALDLQSGTKQVAFAISCLSGKAHTWVVSAYMRDPAAMNTMANFITLMKATYLPKDAQLRHLHQLMKATQGKLSISEFAQKMEYHWLSLPDKSLISEAAIANSFMHGLHQGPSRLELFRRVPKTMTEALAIALGEHYSQAAASHAGHVDTDASTSTGKLLDPVGAGLPTGRTDQHDPNTASSGSVDLAPGTLCRLGEHHQMLSYLLPVPGFSDPLRVLIDSGASENYARRATIARASDVPTSKARPNDTLRIRLADGRIVSDPRQTVVLDISIDDFSSKEEFFLMDLDDRWDLILGMEWLERHQHLIDWHLKTMVPPHPRSHVSNPAQSNELAVVSIDPPSTRTCDGTVDHPRDEQAIQACDTPSNEPEGLPAIAEEISDVHEEESIDEYYFRECAASRNKQDNPDKLSVDEFIRSACDLEELPTRADEIVALPEMSFRSFSRLLRAQERLSIAVICVEEDGTLHTTSTMDKDVLDDADKQARTTWESLKTSPYYDILMEYKDVFPDEVPAALPSDKGIHHEIDLVPGTKYCVTRQWPLPRDQVDFIDSFFAARKKAGHVRESNSPHSSPTFCVKKPNGGWRIVHAFNTLNQATIPAQTPIPRKDVIIDSMAGSTLFSTIDLRDGFYQILMRIQDIPKTAVSTPSGMLWEWLVMPQGRHIQPHGYGETSPVACVCTVVF</sequence>
<evidence type="ECO:0000259" key="2">
    <source>
        <dbReference type="Pfam" id="PF00078"/>
    </source>
</evidence>
<proteinExistence type="predicted"/>
<keyword evidence="5" id="KW-1185">Reference proteome</keyword>
<dbReference type="Pfam" id="PF03732">
    <property type="entry name" value="Retrotrans_gag"/>
    <property type="match status" value="1"/>
</dbReference>
<dbReference type="InterPro" id="IPR005162">
    <property type="entry name" value="Retrotrans_gag_dom"/>
</dbReference>
<reference evidence="4 5" key="1">
    <citation type="submission" date="2019-07" db="EMBL/GenBank/DDBJ databases">
        <title>Genomics analysis of Aphanomyces spp. identifies a new class of oomycete effector associated with host adaptation.</title>
        <authorList>
            <person name="Gaulin E."/>
        </authorList>
    </citation>
    <scope>NUCLEOTIDE SEQUENCE [LARGE SCALE GENOMIC DNA]</scope>
    <source>
        <strain evidence="4 5">ATCC 201684</strain>
    </source>
</reference>
<comment type="caution">
    <text evidence="4">The sequence shown here is derived from an EMBL/GenBank/DDBJ whole genome shotgun (WGS) entry which is preliminary data.</text>
</comment>
<dbReference type="PANTHER" id="PTHR24559">
    <property type="entry name" value="TRANSPOSON TY3-I GAG-POL POLYPROTEIN"/>
    <property type="match status" value="1"/>
</dbReference>
<feature type="domain" description="Reverse transcriptase" evidence="2">
    <location>
        <begin position="613"/>
        <end position="700"/>
    </location>
</feature>
<dbReference type="CDD" id="cd01647">
    <property type="entry name" value="RT_LTR"/>
    <property type="match status" value="1"/>
</dbReference>
<dbReference type="AlphaFoldDB" id="A0A6G0X3H9"/>
<gene>
    <name evidence="4" type="ORF">Ae201684_008856</name>
</gene>
<evidence type="ECO:0000313" key="5">
    <source>
        <dbReference type="Proteomes" id="UP000481153"/>
    </source>
</evidence>
<dbReference type="InterPro" id="IPR000477">
    <property type="entry name" value="RT_dom"/>
</dbReference>
<dbReference type="Gene3D" id="3.30.70.270">
    <property type="match status" value="1"/>
</dbReference>